<dbReference type="Proteomes" id="UP000470470">
    <property type="component" value="Unassembled WGS sequence"/>
</dbReference>
<comment type="caution">
    <text evidence="3">The sequence shown here is derived from an EMBL/GenBank/DDBJ whole genome shotgun (WGS) entry which is preliminary data.</text>
</comment>
<evidence type="ECO:0000259" key="2">
    <source>
        <dbReference type="SMART" id="SM00226"/>
    </source>
</evidence>
<evidence type="ECO:0000256" key="1">
    <source>
        <dbReference type="ARBA" id="ARBA00022849"/>
    </source>
</evidence>
<dbReference type="AlphaFoldDB" id="A0A7K3WCU8"/>
<dbReference type="InterPro" id="IPR036196">
    <property type="entry name" value="Ptyr_pPase_sf"/>
</dbReference>
<keyword evidence="1" id="KW-0059">Arsenical resistance</keyword>
<protein>
    <submittedName>
        <fullName evidence="3">Low molecular weight phosphatase family protein</fullName>
    </submittedName>
</protein>
<dbReference type="Gene3D" id="3.40.50.2300">
    <property type="match status" value="1"/>
</dbReference>
<gene>
    <name evidence="3" type="ORF">G1H19_09810</name>
</gene>
<feature type="domain" description="Phosphotyrosine protein phosphatase I" evidence="2">
    <location>
        <begin position="6"/>
        <end position="140"/>
    </location>
</feature>
<proteinExistence type="predicted"/>
<evidence type="ECO:0000313" key="4">
    <source>
        <dbReference type="Proteomes" id="UP000470470"/>
    </source>
</evidence>
<dbReference type="EMBL" id="JAAGWK010000011">
    <property type="protein sequence ID" value="NEL54295.1"/>
    <property type="molecule type" value="Genomic_DNA"/>
</dbReference>
<evidence type="ECO:0000313" key="3">
    <source>
        <dbReference type="EMBL" id="NEL54295.1"/>
    </source>
</evidence>
<dbReference type="PANTHER" id="PTHR43428">
    <property type="entry name" value="ARSENATE REDUCTASE"/>
    <property type="match status" value="1"/>
</dbReference>
<dbReference type="SUPFAM" id="SSF52788">
    <property type="entry name" value="Phosphotyrosine protein phosphatases I"/>
    <property type="match status" value="1"/>
</dbReference>
<sequence>MDGTPPRVLFVCVRNAGKSQLASGLMQRTAGGSVAVASAGTSPGSAVNALSAQALAEVGVDITAARPRAVTAGLVADADVVVTLGAEAQLDPAVVAAAAPGTRFETWVTDEPSARGIDGLERMRLVRDDIDARVTDLYRRLTGRLPGAGGAGR</sequence>
<dbReference type="GO" id="GO:0046685">
    <property type="term" value="P:response to arsenic-containing substance"/>
    <property type="evidence" value="ECO:0007669"/>
    <property type="project" value="UniProtKB-KW"/>
</dbReference>
<dbReference type="Pfam" id="PF01451">
    <property type="entry name" value="LMWPc"/>
    <property type="match status" value="1"/>
</dbReference>
<dbReference type="RefSeq" id="WP_152727658.1">
    <property type="nucleotide sequence ID" value="NZ_JAABOZ010000001.1"/>
</dbReference>
<accession>A0A7K3WCU8</accession>
<dbReference type="InterPro" id="IPR023485">
    <property type="entry name" value="Ptyr_pPase"/>
</dbReference>
<name>A0A7K3WCU8_9ACTN</name>
<dbReference type="SMART" id="SM00226">
    <property type="entry name" value="LMWPc"/>
    <property type="match status" value="1"/>
</dbReference>
<dbReference type="PANTHER" id="PTHR43428:SF1">
    <property type="entry name" value="ARSENATE REDUCTASE"/>
    <property type="match status" value="1"/>
</dbReference>
<reference evidence="3 4" key="1">
    <citation type="submission" date="2020-02" db="EMBL/GenBank/DDBJ databases">
        <title>The whole genome sequence of CPCC 205119.</title>
        <authorList>
            <person name="Jiang Z."/>
        </authorList>
    </citation>
    <scope>NUCLEOTIDE SEQUENCE [LARGE SCALE GENOMIC DNA]</scope>
    <source>
        <strain evidence="3 4">CPCC 205119</strain>
    </source>
</reference>
<keyword evidence="4" id="KW-1185">Reference proteome</keyword>
<organism evidence="3 4">
    <name type="scientific">Goekera deserti</name>
    <dbReference type="NCBI Taxonomy" id="2497753"/>
    <lineage>
        <taxon>Bacteria</taxon>
        <taxon>Bacillati</taxon>
        <taxon>Actinomycetota</taxon>
        <taxon>Actinomycetes</taxon>
        <taxon>Geodermatophilales</taxon>
        <taxon>Geodermatophilaceae</taxon>
        <taxon>Goekera</taxon>
    </lineage>
</organism>